<name>A0ACD3AQE3_9AGAR</name>
<proteinExistence type="predicted"/>
<accession>A0ACD3AQE3</accession>
<keyword evidence="2" id="KW-1185">Reference proteome</keyword>
<gene>
    <name evidence="1" type="ORF">BDN72DRAFT_842179</name>
</gene>
<dbReference type="Proteomes" id="UP000308600">
    <property type="component" value="Unassembled WGS sequence"/>
</dbReference>
<protein>
    <submittedName>
        <fullName evidence="1">Uncharacterized protein</fullName>
    </submittedName>
</protein>
<sequence length="103" mass="11210">MACRFTKLFPNGPFPSSALEFLVVVPPFCSSPEPSAGKSPPSSPNNVKSSPSAASASSPNIKSHILGFNRNHFEVSVRKCGAKHYEEDRRKKTDAQFDVFSSH</sequence>
<dbReference type="EMBL" id="ML208358">
    <property type="protein sequence ID" value="TFK68163.1"/>
    <property type="molecule type" value="Genomic_DNA"/>
</dbReference>
<evidence type="ECO:0000313" key="1">
    <source>
        <dbReference type="EMBL" id="TFK68163.1"/>
    </source>
</evidence>
<reference evidence="1 2" key="1">
    <citation type="journal article" date="2019" name="Nat. Ecol. Evol.">
        <title>Megaphylogeny resolves global patterns of mushroom evolution.</title>
        <authorList>
            <person name="Varga T."/>
            <person name="Krizsan K."/>
            <person name="Foldi C."/>
            <person name="Dima B."/>
            <person name="Sanchez-Garcia M."/>
            <person name="Sanchez-Ramirez S."/>
            <person name="Szollosi G.J."/>
            <person name="Szarkandi J.G."/>
            <person name="Papp V."/>
            <person name="Albert L."/>
            <person name="Andreopoulos W."/>
            <person name="Angelini C."/>
            <person name="Antonin V."/>
            <person name="Barry K.W."/>
            <person name="Bougher N.L."/>
            <person name="Buchanan P."/>
            <person name="Buyck B."/>
            <person name="Bense V."/>
            <person name="Catcheside P."/>
            <person name="Chovatia M."/>
            <person name="Cooper J."/>
            <person name="Damon W."/>
            <person name="Desjardin D."/>
            <person name="Finy P."/>
            <person name="Geml J."/>
            <person name="Haridas S."/>
            <person name="Hughes K."/>
            <person name="Justo A."/>
            <person name="Karasinski D."/>
            <person name="Kautmanova I."/>
            <person name="Kiss B."/>
            <person name="Kocsube S."/>
            <person name="Kotiranta H."/>
            <person name="LaButti K.M."/>
            <person name="Lechner B.E."/>
            <person name="Liimatainen K."/>
            <person name="Lipzen A."/>
            <person name="Lukacs Z."/>
            <person name="Mihaltcheva S."/>
            <person name="Morgado L.N."/>
            <person name="Niskanen T."/>
            <person name="Noordeloos M.E."/>
            <person name="Ohm R.A."/>
            <person name="Ortiz-Santana B."/>
            <person name="Ovrebo C."/>
            <person name="Racz N."/>
            <person name="Riley R."/>
            <person name="Savchenko A."/>
            <person name="Shiryaev A."/>
            <person name="Soop K."/>
            <person name="Spirin V."/>
            <person name="Szebenyi C."/>
            <person name="Tomsovsky M."/>
            <person name="Tulloss R.E."/>
            <person name="Uehling J."/>
            <person name="Grigoriev I.V."/>
            <person name="Vagvolgyi C."/>
            <person name="Papp T."/>
            <person name="Martin F.M."/>
            <person name="Miettinen O."/>
            <person name="Hibbett D.S."/>
            <person name="Nagy L.G."/>
        </authorList>
    </citation>
    <scope>NUCLEOTIDE SEQUENCE [LARGE SCALE GENOMIC DNA]</scope>
    <source>
        <strain evidence="1 2">NL-1719</strain>
    </source>
</reference>
<evidence type="ECO:0000313" key="2">
    <source>
        <dbReference type="Proteomes" id="UP000308600"/>
    </source>
</evidence>
<organism evidence="1 2">
    <name type="scientific">Pluteus cervinus</name>
    <dbReference type="NCBI Taxonomy" id="181527"/>
    <lineage>
        <taxon>Eukaryota</taxon>
        <taxon>Fungi</taxon>
        <taxon>Dikarya</taxon>
        <taxon>Basidiomycota</taxon>
        <taxon>Agaricomycotina</taxon>
        <taxon>Agaricomycetes</taxon>
        <taxon>Agaricomycetidae</taxon>
        <taxon>Agaricales</taxon>
        <taxon>Pluteineae</taxon>
        <taxon>Pluteaceae</taxon>
        <taxon>Pluteus</taxon>
    </lineage>
</organism>